<keyword evidence="3" id="KW-1185">Reference proteome</keyword>
<organism evidence="2 3">
    <name type="scientific">Candidatus Thermokryptus mobilis</name>
    <dbReference type="NCBI Taxonomy" id="1643428"/>
    <lineage>
        <taxon>Bacteria</taxon>
        <taxon>Pseudomonadati</taxon>
        <taxon>Candidatus Kryptoniota</taxon>
        <taxon>Candidatus Thermokryptus</taxon>
    </lineage>
</organism>
<dbReference type="EMBL" id="FAOO01000003">
    <property type="protein sequence ID" value="CUU02537.1"/>
    <property type="molecule type" value="Genomic_DNA"/>
</dbReference>
<dbReference type="Pfam" id="PF01597">
    <property type="entry name" value="GCV_H"/>
    <property type="match status" value="1"/>
</dbReference>
<dbReference type="Proteomes" id="UP000320623">
    <property type="component" value="Unassembled WGS sequence"/>
</dbReference>
<dbReference type="AlphaFoldDB" id="A0A0S4MUX1"/>
<dbReference type="GO" id="GO:0019464">
    <property type="term" value="P:glycine decarboxylation via glycine cleavage system"/>
    <property type="evidence" value="ECO:0007669"/>
    <property type="project" value="InterPro"/>
</dbReference>
<sequence length="223" mass="25628">MVALFVIATILVCLMIDYFVQRAERKREALIREVVLSPDSFILPRGYFFSKFHTWIELLFSGKIYIGVDDFIAKVLGRVDSIEVLPVGERVKSGDALFKIRQDGRELTFCSPISGKITAVNTEVLERPSEILEDPYLKGWIVMIEPDDIAVELKNLFVGSEASRWLRSELKRFREFISREAPRFSPTVEPTLADGGLIIKGVLEGFDNDVWEKFKREFIEFKN</sequence>
<accession>A0A0S4MUX1</accession>
<name>A0A0S4MUX1_9BACT</name>
<dbReference type="InterPro" id="IPR011053">
    <property type="entry name" value="Single_hybrid_motif"/>
</dbReference>
<evidence type="ECO:0000313" key="3">
    <source>
        <dbReference type="Proteomes" id="UP000320623"/>
    </source>
</evidence>
<protein>
    <submittedName>
        <fullName evidence="2">Glycine cleavage system H protein</fullName>
    </submittedName>
</protein>
<gene>
    <name evidence="2" type="ORF">JGI1_00517</name>
</gene>
<reference evidence="3" key="1">
    <citation type="submission" date="2015-11" db="EMBL/GenBank/DDBJ databases">
        <authorList>
            <person name="Varghese N."/>
        </authorList>
    </citation>
    <scope>NUCLEOTIDE SEQUENCE [LARGE SCALE GENOMIC DNA]</scope>
</reference>
<dbReference type="GO" id="GO:0009249">
    <property type="term" value="P:protein lipoylation"/>
    <property type="evidence" value="ECO:0007669"/>
    <property type="project" value="TreeGrafter"/>
</dbReference>
<dbReference type="PANTHER" id="PTHR11715:SF3">
    <property type="entry name" value="GLYCINE CLEAVAGE SYSTEM H PROTEIN-RELATED"/>
    <property type="match status" value="1"/>
</dbReference>
<dbReference type="GO" id="GO:0005960">
    <property type="term" value="C:glycine cleavage complex"/>
    <property type="evidence" value="ECO:0007669"/>
    <property type="project" value="InterPro"/>
</dbReference>
<dbReference type="PANTHER" id="PTHR11715">
    <property type="entry name" value="GLYCINE CLEAVAGE SYSTEM H PROTEIN"/>
    <property type="match status" value="1"/>
</dbReference>
<dbReference type="GO" id="GO:0005829">
    <property type="term" value="C:cytosol"/>
    <property type="evidence" value="ECO:0007669"/>
    <property type="project" value="TreeGrafter"/>
</dbReference>
<dbReference type="SUPFAM" id="SSF51230">
    <property type="entry name" value="Single hybrid motif"/>
    <property type="match status" value="1"/>
</dbReference>
<dbReference type="STRING" id="1643428.GCA_001442855_00503"/>
<dbReference type="CDD" id="cd06848">
    <property type="entry name" value="GCS_H"/>
    <property type="match status" value="1"/>
</dbReference>
<dbReference type="InterPro" id="IPR002930">
    <property type="entry name" value="GCV_H"/>
</dbReference>
<dbReference type="Gene3D" id="2.40.50.100">
    <property type="match status" value="1"/>
</dbReference>
<dbReference type="RefSeq" id="WP_140944313.1">
    <property type="nucleotide sequence ID" value="NZ_FAOO01000003.1"/>
</dbReference>
<evidence type="ECO:0000256" key="1">
    <source>
        <dbReference type="ARBA" id="ARBA00022823"/>
    </source>
</evidence>
<keyword evidence="1" id="KW-0450">Lipoyl</keyword>
<evidence type="ECO:0000313" key="2">
    <source>
        <dbReference type="EMBL" id="CUU02537.1"/>
    </source>
</evidence>
<proteinExistence type="predicted"/>
<dbReference type="InterPro" id="IPR033753">
    <property type="entry name" value="GCV_H/Fam206"/>
</dbReference>
<dbReference type="OrthoDB" id="9796712at2"/>